<evidence type="ECO:0000256" key="10">
    <source>
        <dbReference type="ARBA" id="ARBA00061123"/>
    </source>
</evidence>
<feature type="binding site" evidence="11">
    <location>
        <position position="90"/>
    </location>
    <ligand>
        <name>Mg(2+)</name>
        <dbReference type="ChEBI" id="CHEBI:18420"/>
    </ligand>
</feature>
<evidence type="ECO:0000256" key="5">
    <source>
        <dbReference type="ARBA" id="ARBA00022842"/>
    </source>
</evidence>
<comment type="catalytic activity">
    <reaction evidence="8 11 12">
        <text>2-(2-carboxy-4-methylthiazol-5-yl)ethyl phosphate + 4-amino-2-methyl-5-(diphosphooxymethyl)pyrimidine + 2 H(+) = thiamine phosphate + CO2 + diphosphate</text>
        <dbReference type="Rhea" id="RHEA:47848"/>
        <dbReference type="ChEBI" id="CHEBI:15378"/>
        <dbReference type="ChEBI" id="CHEBI:16526"/>
        <dbReference type="ChEBI" id="CHEBI:33019"/>
        <dbReference type="ChEBI" id="CHEBI:37575"/>
        <dbReference type="ChEBI" id="CHEBI:57841"/>
        <dbReference type="ChEBI" id="CHEBI:62890"/>
        <dbReference type="EC" id="2.5.1.3"/>
    </reaction>
</comment>
<evidence type="ECO:0000256" key="2">
    <source>
        <dbReference type="ARBA" id="ARBA00005165"/>
    </source>
</evidence>
<evidence type="ECO:0000256" key="13">
    <source>
        <dbReference type="RuleBase" id="RU004253"/>
    </source>
</evidence>
<feature type="binding site" evidence="11">
    <location>
        <position position="128"/>
    </location>
    <ligand>
        <name>4-amino-2-methyl-5-(diphosphooxymethyl)pyrimidine</name>
        <dbReference type="ChEBI" id="CHEBI:57841"/>
    </ligand>
</feature>
<feature type="binding site" evidence="11">
    <location>
        <position position="186"/>
    </location>
    <ligand>
        <name>2-[(2R,5Z)-2-carboxy-4-methylthiazol-5(2H)-ylidene]ethyl phosphate</name>
        <dbReference type="ChEBI" id="CHEBI:62899"/>
    </ligand>
</feature>
<evidence type="ECO:0000256" key="3">
    <source>
        <dbReference type="ARBA" id="ARBA00022679"/>
    </source>
</evidence>
<dbReference type="FunFam" id="3.20.20.70:FF:000178">
    <property type="entry name" value="Thiamine-phosphate synthase"/>
    <property type="match status" value="1"/>
</dbReference>
<dbReference type="OrthoDB" id="3243336at2"/>
<evidence type="ECO:0000256" key="8">
    <source>
        <dbReference type="ARBA" id="ARBA00047851"/>
    </source>
</evidence>
<comment type="caution">
    <text evidence="15">The sequence shown here is derived from an EMBL/GenBank/DDBJ whole genome shotgun (WGS) entry which is preliminary data.</text>
</comment>
<sequence>MPQTLRRVVRGRLGGVTTHTERLQDAHLYLCMDAREKQGDLEQFLNAALGGGVDIVQLRQKDMEAADELAALEVFADACKRHGKLLAVNDRADIAFAAGADVLHLGQRDLPVHAARAIIGPEPVVGRSTHSFSQVNAAVAEQGSDYFCVGPTWETPTKPGRQAAGLELVSYAASRPQSKPWFAIGGIDLGRLDQVVEAGATRVVVVRAITDADDPGAAAAEFSRRLRGAG</sequence>
<comment type="cofactor">
    <cofactor evidence="11">
        <name>Mg(2+)</name>
        <dbReference type="ChEBI" id="CHEBI:18420"/>
    </cofactor>
    <text evidence="11">Binds 1 Mg(2+) ion per subunit.</text>
</comment>
<dbReference type="GO" id="GO:0009228">
    <property type="term" value="P:thiamine biosynthetic process"/>
    <property type="evidence" value="ECO:0007669"/>
    <property type="project" value="UniProtKB-KW"/>
</dbReference>
<dbReference type="NCBIfam" id="TIGR00693">
    <property type="entry name" value="thiE"/>
    <property type="match status" value="1"/>
</dbReference>
<evidence type="ECO:0000256" key="7">
    <source>
        <dbReference type="ARBA" id="ARBA00047334"/>
    </source>
</evidence>
<keyword evidence="6 11" id="KW-0784">Thiamine biosynthesis</keyword>
<feature type="binding site" evidence="11">
    <location>
        <position position="158"/>
    </location>
    <ligand>
        <name>4-amino-2-methyl-5-(diphosphooxymethyl)pyrimidine</name>
        <dbReference type="ChEBI" id="CHEBI:57841"/>
    </ligand>
</feature>
<keyword evidence="3 11" id="KW-0808">Transferase</keyword>
<evidence type="ECO:0000259" key="14">
    <source>
        <dbReference type="Pfam" id="PF02581"/>
    </source>
</evidence>
<comment type="catalytic activity">
    <reaction evidence="9 11 12">
        <text>2-[(2R,5Z)-2-carboxy-4-methylthiazol-5(2H)-ylidene]ethyl phosphate + 4-amino-2-methyl-5-(diphosphooxymethyl)pyrimidine + 2 H(+) = thiamine phosphate + CO2 + diphosphate</text>
        <dbReference type="Rhea" id="RHEA:47844"/>
        <dbReference type="ChEBI" id="CHEBI:15378"/>
        <dbReference type="ChEBI" id="CHEBI:16526"/>
        <dbReference type="ChEBI" id="CHEBI:33019"/>
        <dbReference type="ChEBI" id="CHEBI:37575"/>
        <dbReference type="ChEBI" id="CHEBI:57841"/>
        <dbReference type="ChEBI" id="CHEBI:62899"/>
        <dbReference type="EC" id="2.5.1.3"/>
    </reaction>
</comment>
<dbReference type="Pfam" id="PF02581">
    <property type="entry name" value="TMP-TENI"/>
    <property type="match status" value="1"/>
</dbReference>
<dbReference type="UniPathway" id="UPA00060">
    <property type="reaction ID" value="UER00141"/>
</dbReference>
<evidence type="ECO:0000256" key="6">
    <source>
        <dbReference type="ARBA" id="ARBA00022977"/>
    </source>
</evidence>
<evidence type="ECO:0000256" key="9">
    <source>
        <dbReference type="ARBA" id="ARBA00047883"/>
    </source>
</evidence>
<dbReference type="SUPFAM" id="SSF51391">
    <property type="entry name" value="Thiamin phosphate synthase"/>
    <property type="match status" value="1"/>
</dbReference>
<evidence type="ECO:0000313" key="15">
    <source>
        <dbReference type="EMBL" id="TDD19581.1"/>
    </source>
</evidence>
<gene>
    <name evidence="11" type="primary">thiE</name>
    <name evidence="15" type="ORF">E1218_23715</name>
</gene>
<dbReference type="Proteomes" id="UP000295172">
    <property type="component" value="Unassembled WGS sequence"/>
</dbReference>
<keyword evidence="5 11" id="KW-0460">Magnesium</keyword>
<keyword evidence="4 11" id="KW-0479">Metal-binding</keyword>
<comment type="catalytic activity">
    <reaction evidence="7 11 12">
        <text>4-methyl-5-(2-phosphooxyethyl)-thiazole + 4-amino-2-methyl-5-(diphosphooxymethyl)pyrimidine + H(+) = thiamine phosphate + diphosphate</text>
        <dbReference type="Rhea" id="RHEA:22328"/>
        <dbReference type="ChEBI" id="CHEBI:15378"/>
        <dbReference type="ChEBI" id="CHEBI:33019"/>
        <dbReference type="ChEBI" id="CHEBI:37575"/>
        <dbReference type="ChEBI" id="CHEBI:57841"/>
        <dbReference type="ChEBI" id="CHEBI:58296"/>
        <dbReference type="EC" id="2.5.1.3"/>
    </reaction>
</comment>
<dbReference type="InterPro" id="IPR034291">
    <property type="entry name" value="TMP_synthase"/>
</dbReference>
<comment type="caution">
    <text evidence="11">Lacks conserved residue(s) required for the propagation of feature annotation.</text>
</comment>
<feature type="binding site" evidence="11">
    <location>
        <position position="89"/>
    </location>
    <ligand>
        <name>4-amino-2-methyl-5-(diphosphooxymethyl)pyrimidine</name>
        <dbReference type="ChEBI" id="CHEBI:57841"/>
    </ligand>
</feature>
<dbReference type="GO" id="GO:0004789">
    <property type="term" value="F:thiamine-phosphate diphosphorylase activity"/>
    <property type="evidence" value="ECO:0007669"/>
    <property type="project" value="UniProtKB-UniRule"/>
</dbReference>
<evidence type="ECO:0000256" key="1">
    <source>
        <dbReference type="ARBA" id="ARBA00003814"/>
    </source>
</evidence>
<protein>
    <recommendedName>
        <fullName evidence="11">Thiamine-phosphate synthase</fullName>
        <shortName evidence="11">TP synthase</shortName>
        <shortName evidence="11">TPS</shortName>
        <ecNumber evidence="11">2.5.1.3</ecNumber>
    </recommendedName>
    <alternativeName>
        <fullName evidence="11">Thiamine-phosphate pyrophosphorylase</fullName>
        <shortName evidence="11">TMP pyrophosphorylase</shortName>
        <shortName evidence="11">TMP-PPase</shortName>
    </alternativeName>
</protein>
<dbReference type="CDD" id="cd00564">
    <property type="entry name" value="TMP_TenI"/>
    <property type="match status" value="1"/>
</dbReference>
<dbReference type="GO" id="GO:0000287">
    <property type="term" value="F:magnesium ion binding"/>
    <property type="evidence" value="ECO:0007669"/>
    <property type="project" value="UniProtKB-UniRule"/>
</dbReference>
<dbReference type="GO" id="GO:0009229">
    <property type="term" value="P:thiamine diphosphate biosynthetic process"/>
    <property type="evidence" value="ECO:0007669"/>
    <property type="project" value="UniProtKB-UniRule"/>
</dbReference>
<dbReference type="Gene3D" id="3.20.20.70">
    <property type="entry name" value="Aldolase class I"/>
    <property type="match status" value="1"/>
</dbReference>
<comment type="pathway">
    <text evidence="2 11 13">Cofactor biosynthesis; thiamine diphosphate biosynthesis; thiamine phosphate from 4-amino-2-methyl-5-diphosphomethylpyrimidine and 4-methyl-5-(2-phosphoethyl)-thiazole: step 1/1.</text>
</comment>
<dbReference type="PANTHER" id="PTHR20857:SF15">
    <property type="entry name" value="THIAMINE-PHOSPHATE SYNTHASE"/>
    <property type="match status" value="1"/>
</dbReference>
<dbReference type="PANTHER" id="PTHR20857">
    <property type="entry name" value="THIAMINE-PHOSPHATE PYROPHOSPHORYLASE"/>
    <property type="match status" value="1"/>
</dbReference>
<feature type="domain" description="Thiamine phosphate synthase/TenI" evidence="14">
    <location>
        <begin position="28"/>
        <end position="209"/>
    </location>
</feature>
<dbReference type="InterPro" id="IPR036206">
    <property type="entry name" value="ThiamineP_synth_sf"/>
</dbReference>
<name>A0A4R4WM21_9ACTN</name>
<reference evidence="15 16" key="1">
    <citation type="submission" date="2019-02" db="EMBL/GenBank/DDBJ databases">
        <title>Draft genome sequences of novel Actinobacteria.</title>
        <authorList>
            <person name="Sahin N."/>
            <person name="Ay H."/>
            <person name="Saygin H."/>
        </authorList>
    </citation>
    <scope>NUCLEOTIDE SEQUENCE [LARGE SCALE GENOMIC DNA]</scope>
    <source>
        <strain evidence="15 16">16K104</strain>
    </source>
</reference>
<organism evidence="15 16">
    <name type="scientific">Kribbella turkmenica</name>
    <dbReference type="NCBI Taxonomy" id="2530375"/>
    <lineage>
        <taxon>Bacteria</taxon>
        <taxon>Bacillati</taxon>
        <taxon>Actinomycetota</taxon>
        <taxon>Actinomycetes</taxon>
        <taxon>Propionibacteriales</taxon>
        <taxon>Kribbellaceae</taxon>
        <taxon>Kribbella</taxon>
    </lineage>
</organism>
<dbReference type="InterPro" id="IPR013785">
    <property type="entry name" value="Aldolase_TIM"/>
</dbReference>
<evidence type="ECO:0000256" key="11">
    <source>
        <dbReference type="HAMAP-Rule" id="MF_00097"/>
    </source>
</evidence>
<feature type="binding site" evidence="11">
    <location>
        <position position="109"/>
    </location>
    <ligand>
        <name>Mg(2+)</name>
        <dbReference type="ChEBI" id="CHEBI:18420"/>
    </ligand>
</feature>
<feature type="binding site" evidence="11">
    <location>
        <begin position="57"/>
        <end position="61"/>
    </location>
    <ligand>
        <name>4-amino-2-methyl-5-(diphosphooxymethyl)pyrimidine</name>
        <dbReference type="ChEBI" id="CHEBI:57841"/>
    </ligand>
</feature>
<proteinExistence type="inferred from homology"/>
<comment type="function">
    <text evidence="1 11">Condenses 4-methyl-5-(beta-hydroxyethyl)thiazole monophosphate (THZ-P) and 2-methyl-4-amino-5-hydroxymethyl pyrimidine pyrophosphate (HMP-PP) to form thiamine monophosphate (TMP).</text>
</comment>
<dbReference type="EC" id="2.5.1.3" evidence="11"/>
<feature type="binding site" evidence="11">
    <location>
        <begin position="155"/>
        <end position="157"/>
    </location>
    <ligand>
        <name>2-[(2R,5Z)-2-carboxy-4-methylthiazol-5(2H)-ylidene]ethyl phosphate</name>
        <dbReference type="ChEBI" id="CHEBI:62899"/>
    </ligand>
</feature>
<evidence type="ECO:0000256" key="4">
    <source>
        <dbReference type="ARBA" id="ARBA00022723"/>
    </source>
</evidence>
<dbReference type="HAMAP" id="MF_00097">
    <property type="entry name" value="TMP_synthase"/>
    <property type="match status" value="1"/>
</dbReference>
<evidence type="ECO:0000313" key="16">
    <source>
        <dbReference type="Proteomes" id="UP000295172"/>
    </source>
</evidence>
<dbReference type="AlphaFoldDB" id="A0A4R4WM21"/>
<accession>A0A4R4WM21</accession>
<dbReference type="InterPro" id="IPR022998">
    <property type="entry name" value="ThiamineP_synth_TenI"/>
</dbReference>
<dbReference type="GO" id="GO:0005737">
    <property type="term" value="C:cytoplasm"/>
    <property type="evidence" value="ECO:0007669"/>
    <property type="project" value="TreeGrafter"/>
</dbReference>
<comment type="similarity">
    <text evidence="10 11 12">Belongs to the thiamine-phosphate synthase family.</text>
</comment>
<keyword evidence="16" id="KW-1185">Reference proteome</keyword>
<evidence type="ECO:0000256" key="12">
    <source>
        <dbReference type="RuleBase" id="RU003826"/>
    </source>
</evidence>
<dbReference type="EMBL" id="SMKR01000113">
    <property type="protein sequence ID" value="TDD19581.1"/>
    <property type="molecule type" value="Genomic_DNA"/>
</dbReference>